<keyword evidence="6" id="KW-1185">Reference proteome</keyword>
<dbReference type="PANTHER" id="PTHR28620">
    <property type="entry name" value="CENTROMERE PROTEIN V"/>
    <property type="match status" value="1"/>
</dbReference>
<dbReference type="SUPFAM" id="SSF51316">
    <property type="entry name" value="Mss4-like"/>
    <property type="match status" value="1"/>
</dbReference>
<accession>A0ABU4RX76</accession>
<evidence type="ECO:0000313" key="6">
    <source>
        <dbReference type="Proteomes" id="UP001273505"/>
    </source>
</evidence>
<comment type="caution">
    <text evidence="5">The sequence shown here is derived from an EMBL/GenBank/DDBJ whole genome shotgun (WGS) entry which is preliminary data.</text>
</comment>
<dbReference type="RefSeq" id="WP_302724056.1">
    <property type="nucleotide sequence ID" value="NZ_JAULRU010000731.1"/>
</dbReference>
<sequence>MDSKLGSCHCGAVTFEVIFKNGMQNIRRCDCSLCKRKGAIMVSVPLADRTVTNGKDALTLYQWNTKTAKHYFCKECGIYTHHQRRSVPTEFGVNVGCLEGVDPLSLKDVVIGNGAAQ</sequence>
<dbReference type="InterPro" id="IPR006913">
    <property type="entry name" value="CENP-V/GFA"/>
</dbReference>
<dbReference type="EMBL" id="JAXAFO010000006">
    <property type="protein sequence ID" value="MDX6848741.1"/>
    <property type="molecule type" value="Genomic_DNA"/>
</dbReference>
<dbReference type="Pfam" id="PF04828">
    <property type="entry name" value="GFA"/>
    <property type="match status" value="1"/>
</dbReference>
<dbReference type="Proteomes" id="UP001273505">
    <property type="component" value="Unassembled WGS sequence"/>
</dbReference>
<name>A0ABU4RX76_9GAMM</name>
<dbReference type="InterPro" id="IPR052355">
    <property type="entry name" value="CENP-V-like"/>
</dbReference>
<comment type="similarity">
    <text evidence="1">Belongs to the Gfa family.</text>
</comment>
<evidence type="ECO:0000256" key="3">
    <source>
        <dbReference type="ARBA" id="ARBA00022833"/>
    </source>
</evidence>
<dbReference type="Gene3D" id="2.170.150.70">
    <property type="match status" value="1"/>
</dbReference>
<evidence type="ECO:0000256" key="1">
    <source>
        <dbReference type="ARBA" id="ARBA00005495"/>
    </source>
</evidence>
<reference evidence="5 6" key="1">
    <citation type="submission" date="2023-11" db="EMBL/GenBank/DDBJ databases">
        <title>Gilvimarinus fulvus sp. nov., isolated from the surface of Kelp.</title>
        <authorList>
            <person name="Sun Y.Y."/>
            <person name="Gong Y."/>
            <person name="Du Z.J."/>
        </authorList>
    </citation>
    <scope>NUCLEOTIDE SEQUENCE [LARGE SCALE GENOMIC DNA]</scope>
    <source>
        <strain evidence="5 6">SDUM040013</strain>
    </source>
</reference>
<gene>
    <name evidence="5" type="ORF">SCD92_05175</name>
</gene>
<keyword evidence="3" id="KW-0862">Zinc</keyword>
<dbReference type="PANTHER" id="PTHR28620:SF1">
    <property type="entry name" value="CENP-V_GFA DOMAIN-CONTAINING PROTEIN"/>
    <property type="match status" value="1"/>
</dbReference>
<protein>
    <submittedName>
        <fullName evidence="5">GFA family protein</fullName>
    </submittedName>
</protein>
<organism evidence="5 6">
    <name type="scientific">Gilvimarinus gilvus</name>
    <dbReference type="NCBI Taxonomy" id="3058038"/>
    <lineage>
        <taxon>Bacteria</taxon>
        <taxon>Pseudomonadati</taxon>
        <taxon>Pseudomonadota</taxon>
        <taxon>Gammaproteobacteria</taxon>
        <taxon>Cellvibrionales</taxon>
        <taxon>Cellvibrionaceae</taxon>
        <taxon>Gilvimarinus</taxon>
    </lineage>
</organism>
<dbReference type="PROSITE" id="PS51891">
    <property type="entry name" value="CENP_V_GFA"/>
    <property type="match status" value="1"/>
</dbReference>
<evidence type="ECO:0000313" key="5">
    <source>
        <dbReference type="EMBL" id="MDX6848741.1"/>
    </source>
</evidence>
<keyword evidence="2" id="KW-0479">Metal-binding</keyword>
<proteinExistence type="inferred from homology"/>
<evidence type="ECO:0000259" key="4">
    <source>
        <dbReference type="PROSITE" id="PS51891"/>
    </source>
</evidence>
<feature type="domain" description="CENP-V/GFA" evidence="4">
    <location>
        <begin position="4"/>
        <end position="117"/>
    </location>
</feature>
<dbReference type="InterPro" id="IPR011057">
    <property type="entry name" value="Mss4-like_sf"/>
</dbReference>
<evidence type="ECO:0000256" key="2">
    <source>
        <dbReference type="ARBA" id="ARBA00022723"/>
    </source>
</evidence>